<reference evidence="3 4" key="1">
    <citation type="journal article" date="2023" name="Sci. Data">
        <title>Genome assembly of the Korean intertidal mud-creeper Batillaria attramentaria.</title>
        <authorList>
            <person name="Patra A.K."/>
            <person name="Ho P.T."/>
            <person name="Jun S."/>
            <person name="Lee S.J."/>
            <person name="Kim Y."/>
            <person name="Won Y.J."/>
        </authorList>
    </citation>
    <scope>NUCLEOTIDE SEQUENCE [LARGE SCALE GENOMIC DNA]</scope>
    <source>
        <strain evidence="3">Wonlab-2016</strain>
    </source>
</reference>
<feature type="transmembrane region" description="Helical" evidence="2">
    <location>
        <begin position="12"/>
        <end position="33"/>
    </location>
</feature>
<comment type="caution">
    <text evidence="3">The sequence shown here is derived from an EMBL/GenBank/DDBJ whole genome shotgun (WGS) entry which is preliminary data.</text>
</comment>
<name>A0ABD0LU96_9CAEN</name>
<evidence type="ECO:0000313" key="3">
    <source>
        <dbReference type="EMBL" id="KAK7502527.1"/>
    </source>
</evidence>
<dbReference type="AlphaFoldDB" id="A0ABD0LU96"/>
<keyword evidence="2" id="KW-0472">Membrane</keyword>
<proteinExistence type="predicted"/>
<evidence type="ECO:0000313" key="4">
    <source>
        <dbReference type="Proteomes" id="UP001519460"/>
    </source>
</evidence>
<evidence type="ECO:0000256" key="2">
    <source>
        <dbReference type="SAM" id="Phobius"/>
    </source>
</evidence>
<keyword evidence="4" id="KW-1185">Reference proteome</keyword>
<keyword evidence="2" id="KW-0812">Transmembrane</keyword>
<dbReference type="EMBL" id="JACVVK020000025">
    <property type="protein sequence ID" value="KAK7502527.1"/>
    <property type="molecule type" value="Genomic_DNA"/>
</dbReference>
<protein>
    <submittedName>
        <fullName evidence="3">Uncharacterized protein</fullName>
    </submittedName>
</protein>
<gene>
    <name evidence="3" type="ORF">BaRGS_00006102</name>
</gene>
<feature type="region of interest" description="Disordered" evidence="1">
    <location>
        <begin position="60"/>
        <end position="84"/>
    </location>
</feature>
<keyword evidence="2" id="KW-1133">Transmembrane helix</keyword>
<dbReference type="Proteomes" id="UP001519460">
    <property type="component" value="Unassembled WGS sequence"/>
</dbReference>
<accession>A0ABD0LU96</accession>
<sequence>MWPRAPRMQVRYFGWLLVVVAFVAIVFCLHLLAEISRLDDARLKLAPYLLSVVRSGPEKKWTEVDGDSKTSAARVRRPSPAGAG</sequence>
<organism evidence="3 4">
    <name type="scientific">Batillaria attramentaria</name>
    <dbReference type="NCBI Taxonomy" id="370345"/>
    <lineage>
        <taxon>Eukaryota</taxon>
        <taxon>Metazoa</taxon>
        <taxon>Spiralia</taxon>
        <taxon>Lophotrochozoa</taxon>
        <taxon>Mollusca</taxon>
        <taxon>Gastropoda</taxon>
        <taxon>Caenogastropoda</taxon>
        <taxon>Sorbeoconcha</taxon>
        <taxon>Cerithioidea</taxon>
        <taxon>Batillariidae</taxon>
        <taxon>Batillaria</taxon>
    </lineage>
</organism>
<evidence type="ECO:0000256" key="1">
    <source>
        <dbReference type="SAM" id="MobiDB-lite"/>
    </source>
</evidence>